<keyword evidence="1" id="KW-1133">Transmembrane helix</keyword>
<organism evidence="2">
    <name type="scientific">Medicago truncatula</name>
    <name type="common">Barrel medic</name>
    <name type="synonym">Medicago tribuloides</name>
    <dbReference type="NCBI Taxonomy" id="3880"/>
    <lineage>
        <taxon>Eukaryota</taxon>
        <taxon>Viridiplantae</taxon>
        <taxon>Streptophyta</taxon>
        <taxon>Embryophyta</taxon>
        <taxon>Tracheophyta</taxon>
        <taxon>Spermatophyta</taxon>
        <taxon>Magnoliopsida</taxon>
        <taxon>eudicotyledons</taxon>
        <taxon>Gunneridae</taxon>
        <taxon>Pentapetalae</taxon>
        <taxon>rosids</taxon>
        <taxon>fabids</taxon>
        <taxon>Fabales</taxon>
        <taxon>Fabaceae</taxon>
        <taxon>Papilionoideae</taxon>
        <taxon>50 kb inversion clade</taxon>
        <taxon>NPAAA clade</taxon>
        <taxon>Hologalegina</taxon>
        <taxon>IRL clade</taxon>
        <taxon>Trifolieae</taxon>
        <taxon>Medicago</taxon>
    </lineage>
</organism>
<name>A0A396IJL6_MEDTR</name>
<protein>
    <recommendedName>
        <fullName evidence="3">Transmembrane protein</fullName>
    </recommendedName>
</protein>
<dbReference type="EMBL" id="PSQE01000004">
    <property type="protein sequence ID" value="RHN65018.1"/>
    <property type="molecule type" value="Genomic_DNA"/>
</dbReference>
<proteinExistence type="predicted"/>
<dbReference type="AlphaFoldDB" id="A0A396IJL6"/>
<reference evidence="2" key="1">
    <citation type="journal article" date="2018" name="Nat. Plants">
        <title>Whole-genome landscape of Medicago truncatula symbiotic genes.</title>
        <authorList>
            <person name="Pecrix Y."/>
            <person name="Gamas P."/>
            <person name="Carrere S."/>
        </authorList>
    </citation>
    <scope>NUCLEOTIDE SEQUENCE</scope>
    <source>
        <tissue evidence="2">Leaves</tissue>
    </source>
</reference>
<evidence type="ECO:0008006" key="3">
    <source>
        <dbReference type="Google" id="ProtNLM"/>
    </source>
</evidence>
<evidence type="ECO:0000256" key="1">
    <source>
        <dbReference type="SAM" id="Phobius"/>
    </source>
</evidence>
<feature type="transmembrane region" description="Helical" evidence="1">
    <location>
        <begin position="73"/>
        <end position="91"/>
    </location>
</feature>
<keyword evidence="1" id="KW-0812">Transmembrane</keyword>
<dbReference type="Proteomes" id="UP000265566">
    <property type="component" value="Chromosome 4"/>
</dbReference>
<gene>
    <name evidence="2" type="ORF">MtrunA17_Chr4g0075401</name>
</gene>
<sequence length="98" mass="11383">MNEFGFSFANSSASQHSKLIFMKPWSGKSSIDVVLLNSYEVRKFGRCTNLVNQTHQDQAIVKVSQEHHIFGDIILYLFYYVFEYAFILFFSRSNAILT</sequence>
<accession>A0A396IJL6</accession>
<evidence type="ECO:0000313" key="2">
    <source>
        <dbReference type="EMBL" id="RHN65018.1"/>
    </source>
</evidence>
<keyword evidence="1" id="KW-0472">Membrane</keyword>
<dbReference type="Gramene" id="rna27908">
    <property type="protein sequence ID" value="RHN65018.1"/>
    <property type="gene ID" value="gene27908"/>
</dbReference>
<comment type="caution">
    <text evidence="2">The sequence shown here is derived from an EMBL/GenBank/DDBJ whole genome shotgun (WGS) entry which is preliminary data.</text>
</comment>